<dbReference type="EMBL" id="KN847521">
    <property type="protein sequence ID" value="KIV95491.1"/>
    <property type="molecule type" value="Genomic_DNA"/>
</dbReference>
<dbReference type="InterPro" id="IPR054551">
    <property type="entry name" value="RSC4_Ig-like"/>
</dbReference>
<dbReference type="SUPFAM" id="SSF47370">
    <property type="entry name" value="Bromodomain"/>
    <property type="match status" value="2"/>
</dbReference>
<dbReference type="AlphaFoldDB" id="A0A0D1Y4A7"/>
<evidence type="ECO:0000256" key="4">
    <source>
        <dbReference type="ARBA" id="ARBA00023015"/>
    </source>
</evidence>
<organism evidence="12 13">
    <name type="scientific">Exophiala mesophila</name>
    <name type="common">Black yeast-like fungus</name>
    <dbReference type="NCBI Taxonomy" id="212818"/>
    <lineage>
        <taxon>Eukaryota</taxon>
        <taxon>Fungi</taxon>
        <taxon>Dikarya</taxon>
        <taxon>Ascomycota</taxon>
        <taxon>Pezizomycotina</taxon>
        <taxon>Eurotiomycetes</taxon>
        <taxon>Chaetothyriomycetidae</taxon>
        <taxon>Chaetothyriales</taxon>
        <taxon>Herpotrichiellaceae</taxon>
        <taxon>Exophiala</taxon>
    </lineage>
</organism>
<dbReference type="SMART" id="SM00297">
    <property type="entry name" value="BROMO"/>
    <property type="match status" value="2"/>
</dbReference>
<dbReference type="Gene3D" id="1.20.920.10">
    <property type="entry name" value="Bromodomain-like"/>
    <property type="match status" value="2"/>
</dbReference>
<dbReference type="GeneID" id="27320988"/>
<feature type="compositionally biased region" description="Basic and acidic residues" evidence="10">
    <location>
        <begin position="356"/>
        <end position="365"/>
    </location>
</feature>
<feature type="coiled-coil region" evidence="9">
    <location>
        <begin position="98"/>
        <end position="125"/>
    </location>
</feature>
<comment type="subcellular location">
    <subcellularLocation>
        <location evidence="1">Nucleus</location>
    </subcellularLocation>
</comment>
<evidence type="ECO:0000256" key="6">
    <source>
        <dbReference type="ARBA" id="ARBA00023163"/>
    </source>
</evidence>
<evidence type="ECO:0000256" key="5">
    <source>
        <dbReference type="ARBA" id="ARBA00023117"/>
    </source>
</evidence>
<feature type="domain" description="Bromo" evidence="11">
    <location>
        <begin position="60"/>
        <end position="130"/>
    </location>
</feature>
<accession>A0A0D1Y4A7</accession>
<dbReference type="GO" id="GO:0016586">
    <property type="term" value="C:RSC-type complex"/>
    <property type="evidence" value="ECO:0007669"/>
    <property type="project" value="InterPro"/>
</dbReference>
<keyword evidence="7" id="KW-0539">Nucleus</keyword>
<name>A0A0D1Y4A7_EXOME</name>
<feature type="region of interest" description="Disordered" evidence="10">
    <location>
        <begin position="1"/>
        <end position="40"/>
    </location>
</feature>
<keyword evidence="9" id="KW-0175">Coiled coil</keyword>
<dbReference type="RefSeq" id="XP_016227065.1">
    <property type="nucleotide sequence ID" value="XM_016367547.1"/>
</dbReference>
<evidence type="ECO:0000256" key="1">
    <source>
        <dbReference type="ARBA" id="ARBA00004123"/>
    </source>
</evidence>
<dbReference type="GO" id="GO:0006368">
    <property type="term" value="P:transcription elongation by RNA polymerase II"/>
    <property type="evidence" value="ECO:0007669"/>
    <property type="project" value="TreeGrafter"/>
</dbReference>
<gene>
    <name evidence="12" type="ORF">PV10_03143</name>
</gene>
<dbReference type="Proteomes" id="UP000054302">
    <property type="component" value="Unassembled WGS sequence"/>
</dbReference>
<evidence type="ECO:0000256" key="10">
    <source>
        <dbReference type="SAM" id="MobiDB-lite"/>
    </source>
</evidence>
<keyword evidence="6" id="KW-0804">Transcription</keyword>
<reference evidence="12 13" key="1">
    <citation type="submission" date="2015-01" db="EMBL/GenBank/DDBJ databases">
        <title>The Genome Sequence of Exophiala mesophila CBS40295.</title>
        <authorList>
            <consortium name="The Broad Institute Genomics Platform"/>
            <person name="Cuomo C."/>
            <person name="de Hoog S."/>
            <person name="Gorbushina A."/>
            <person name="Stielow B."/>
            <person name="Teixiera M."/>
            <person name="Abouelleil A."/>
            <person name="Chapman S.B."/>
            <person name="Priest M."/>
            <person name="Young S.K."/>
            <person name="Wortman J."/>
            <person name="Nusbaum C."/>
            <person name="Birren B."/>
        </authorList>
    </citation>
    <scope>NUCLEOTIDE SEQUENCE [LARGE SCALE GENOMIC DNA]</scope>
    <source>
        <strain evidence="12 13">CBS 40295</strain>
    </source>
</reference>
<dbReference type="PANTHER" id="PTHR16062:SF19">
    <property type="entry name" value="PROTEIN POLYBROMO-1"/>
    <property type="match status" value="1"/>
</dbReference>
<protein>
    <recommendedName>
        <fullName evidence="11">Bromo domain-containing protein</fullName>
    </recommendedName>
</protein>
<feature type="compositionally biased region" description="Polar residues" evidence="10">
    <location>
        <begin position="465"/>
        <end position="477"/>
    </location>
</feature>
<dbReference type="InterPro" id="IPR037382">
    <property type="entry name" value="Rsc/polybromo"/>
</dbReference>
<dbReference type="OMA" id="RKEYHTS"/>
<evidence type="ECO:0000256" key="8">
    <source>
        <dbReference type="PROSITE-ProRule" id="PRU00035"/>
    </source>
</evidence>
<dbReference type="GO" id="GO:0006338">
    <property type="term" value="P:chromatin remodeling"/>
    <property type="evidence" value="ECO:0007669"/>
    <property type="project" value="InterPro"/>
</dbReference>
<dbReference type="InterPro" id="IPR036427">
    <property type="entry name" value="Bromodomain-like_sf"/>
</dbReference>
<proteinExistence type="predicted"/>
<keyword evidence="3" id="KW-0156">Chromatin regulator</keyword>
<dbReference type="GO" id="GO:0003682">
    <property type="term" value="F:chromatin binding"/>
    <property type="evidence" value="ECO:0007669"/>
    <property type="project" value="TreeGrafter"/>
</dbReference>
<feature type="domain" description="Bromo" evidence="11">
    <location>
        <begin position="225"/>
        <end position="295"/>
    </location>
</feature>
<keyword evidence="2" id="KW-0677">Repeat</keyword>
<keyword evidence="4" id="KW-0805">Transcription regulation</keyword>
<evidence type="ECO:0000313" key="12">
    <source>
        <dbReference type="EMBL" id="KIV95491.1"/>
    </source>
</evidence>
<evidence type="ECO:0000256" key="9">
    <source>
        <dbReference type="SAM" id="Coils"/>
    </source>
</evidence>
<dbReference type="OrthoDB" id="6017at2759"/>
<feature type="region of interest" description="Disordered" evidence="10">
    <location>
        <begin position="307"/>
        <end position="392"/>
    </location>
</feature>
<dbReference type="PANTHER" id="PTHR16062">
    <property type="entry name" value="SWI/SNF-RELATED"/>
    <property type="match status" value="1"/>
</dbReference>
<evidence type="ECO:0000313" key="13">
    <source>
        <dbReference type="Proteomes" id="UP000054302"/>
    </source>
</evidence>
<evidence type="ECO:0000259" key="11">
    <source>
        <dbReference type="PROSITE" id="PS50014"/>
    </source>
</evidence>
<dbReference type="InterPro" id="IPR001487">
    <property type="entry name" value="Bromodomain"/>
</dbReference>
<feature type="compositionally biased region" description="Polar residues" evidence="10">
    <location>
        <begin position="373"/>
        <end position="392"/>
    </location>
</feature>
<feature type="compositionally biased region" description="Polar residues" evidence="10">
    <location>
        <begin position="413"/>
        <end position="432"/>
    </location>
</feature>
<dbReference type="PROSITE" id="PS50014">
    <property type="entry name" value="BROMODOMAIN_2"/>
    <property type="match status" value="2"/>
</dbReference>
<evidence type="ECO:0000256" key="7">
    <source>
        <dbReference type="ARBA" id="ARBA00023242"/>
    </source>
</evidence>
<evidence type="ECO:0000256" key="3">
    <source>
        <dbReference type="ARBA" id="ARBA00022853"/>
    </source>
</evidence>
<dbReference type="VEuPathDB" id="FungiDB:PV10_03143"/>
<dbReference type="HOGENOM" id="CLU_012767_0_0_1"/>
<keyword evidence="5 8" id="KW-0103">Bromodomain</keyword>
<dbReference type="STRING" id="212818.A0A0D1Y4A7"/>
<dbReference type="Pfam" id="PF00439">
    <property type="entry name" value="Bromodomain"/>
    <property type="match status" value="2"/>
</dbReference>
<evidence type="ECO:0000256" key="2">
    <source>
        <dbReference type="ARBA" id="ARBA00022737"/>
    </source>
</evidence>
<feature type="region of interest" description="Disordered" evidence="10">
    <location>
        <begin position="413"/>
        <end position="485"/>
    </location>
</feature>
<dbReference type="CDD" id="cd04369">
    <property type="entry name" value="Bromodomain"/>
    <property type="match status" value="2"/>
</dbReference>
<keyword evidence="13" id="KW-1185">Reference proteome</keyword>
<dbReference type="PRINTS" id="PR00503">
    <property type="entry name" value="BROMODOMAIN"/>
</dbReference>
<dbReference type="Pfam" id="PF22994">
    <property type="entry name" value="RSC4_Ig_like"/>
    <property type="match status" value="1"/>
</dbReference>
<sequence>MSSKRRSGHAGLTEDFTATPDPKRRKRNDDTHFPEVESAQTTTDLGLKLVSQLKRSQDKNGRNVAHHFIDLPSRVDYPDYYQQTPMPLSLNMIEQRLQDFQYQNMEELEADLKRMVQNAKDYNSNKSSIFEDAERIRKALSNYMPKHNPAYLRPDYRAYPTPIPQELLNQLRESSADNSDAVLVQPEKIKIHLKRRRSEATPSTLGNVPDEDLKPAMLEFLDLLSSQEDAINFEQKPSKRDYRDYYKVIAEPIAIEDIRDQVENGAINDWNVLASKVRLIWTNAREYNTEESDIYRMADDLEQWSEQEMQRRGVAPVPRTNLKLSLSQPSRPKALRLTMGSQTPTPTVAGGTIDSESLRRQKEEMGQALSRAQRASSRTHQANGSTPGPLSATASFRRSISEITDQQDTIVADTNGTGAASSEATVKVSQTPAPVHLPTSVVETDPAHPGNPPLTNGNVHHDQSKSLTSRESLQSENPLERRYRDPGKDILTALIRSVIFQTNPNQASDPRWKLVRYASPDKTQTSGLISLPSSYSMIRVIPNLNVIELSQRRRHKVFVTHNGTLYREPNSSQRGAYDINLYPGENLINVEVLADLRQGEKKAYAPPQLQFDFEKCGMIINLGGIPG</sequence>